<evidence type="ECO:0000259" key="3">
    <source>
        <dbReference type="PROSITE" id="PS50887"/>
    </source>
</evidence>
<feature type="transmembrane region" description="Helical" evidence="1">
    <location>
        <begin position="7"/>
        <end position="26"/>
    </location>
</feature>
<protein>
    <submittedName>
        <fullName evidence="4">Diguanylate cyclase (GGDEF) domain protein</fullName>
    </submittedName>
</protein>
<dbReference type="CDD" id="cd01948">
    <property type="entry name" value="EAL"/>
    <property type="match status" value="1"/>
</dbReference>
<dbReference type="InterPro" id="IPR043128">
    <property type="entry name" value="Rev_trsase/Diguanyl_cyclase"/>
</dbReference>
<dbReference type="HOGENOM" id="CLU_000445_70_50_9"/>
<dbReference type="Pfam" id="PF00563">
    <property type="entry name" value="EAL"/>
    <property type="match status" value="1"/>
</dbReference>
<dbReference type="Gene3D" id="3.30.70.270">
    <property type="match status" value="1"/>
</dbReference>
<dbReference type="STRING" id="537013.CLOSTMETH_02120"/>
<dbReference type="SUPFAM" id="SSF141868">
    <property type="entry name" value="EAL domain-like"/>
    <property type="match status" value="1"/>
</dbReference>
<dbReference type="Gene3D" id="3.20.20.450">
    <property type="entry name" value="EAL domain"/>
    <property type="match status" value="1"/>
</dbReference>
<dbReference type="EMBL" id="ACEC01000066">
    <property type="protein sequence ID" value="EEG30389.1"/>
    <property type="molecule type" value="Genomic_DNA"/>
</dbReference>
<dbReference type="InterPro" id="IPR029787">
    <property type="entry name" value="Nucleotide_cyclase"/>
</dbReference>
<gene>
    <name evidence="4" type="ORF">CLOSTMETH_02120</name>
</gene>
<evidence type="ECO:0000259" key="2">
    <source>
        <dbReference type="PROSITE" id="PS50883"/>
    </source>
</evidence>
<dbReference type="SMART" id="SM00052">
    <property type="entry name" value="EAL"/>
    <property type="match status" value="1"/>
</dbReference>
<feature type="domain" description="EAL" evidence="2">
    <location>
        <begin position="352"/>
        <end position="606"/>
    </location>
</feature>
<reference evidence="4 5" key="2">
    <citation type="submission" date="2009-02" db="EMBL/GenBank/DDBJ databases">
        <title>Draft genome sequence of Clostridium methylpentosum (DSM 5476).</title>
        <authorList>
            <person name="Sudarsanam P."/>
            <person name="Ley R."/>
            <person name="Guruge J."/>
            <person name="Turnbaugh P.J."/>
            <person name="Mahowald M."/>
            <person name="Liep D."/>
            <person name="Gordon J."/>
        </authorList>
    </citation>
    <scope>NUCLEOTIDE SEQUENCE [LARGE SCALE GENOMIC DNA]</scope>
    <source>
        <strain evidence="4 5">DSM 5476</strain>
    </source>
</reference>
<evidence type="ECO:0000313" key="4">
    <source>
        <dbReference type="EMBL" id="EEG30389.1"/>
    </source>
</evidence>
<dbReference type="InterPro" id="IPR000160">
    <property type="entry name" value="GGDEF_dom"/>
</dbReference>
<dbReference type="Pfam" id="PF00990">
    <property type="entry name" value="GGDEF"/>
    <property type="match status" value="1"/>
</dbReference>
<dbReference type="SUPFAM" id="SSF55073">
    <property type="entry name" value="Nucleotide cyclase"/>
    <property type="match status" value="1"/>
</dbReference>
<evidence type="ECO:0000256" key="1">
    <source>
        <dbReference type="SAM" id="Phobius"/>
    </source>
</evidence>
<dbReference type="PROSITE" id="PS50883">
    <property type="entry name" value="EAL"/>
    <property type="match status" value="1"/>
</dbReference>
<dbReference type="InterPro" id="IPR035919">
    <property type="entry name" value="EAL_sf"/>
</dbReference>
<dbReference type="SMART" id="SM00267">
    <property type="entry name" value="GGDEF"/>
    <property type="match status" value="1"/>
</dbReference>
<comment type="caution">
    <text evidence="4">The sequence shown here is derived from an EMBL/GenBank/DDBJ whole genome shotgun (WGS) entry which is preliminary data.</text>
</comment>
<dbReference type="NCBIfam" id="TIGR00254">
    <property type="entry name" value="GGDEF"/>
    <property type="match status" value="1"/>
</dbReference>
<organism evidence="4 5">
    <name type="scientific">[Clostridium] methylpentosum DSM 5476</name>
    <dbReference type="NCBI Taxonomy" id="537013"/>
    <lineage>
        <taxon>Bacteria</taxon>
        <taxon>Bacillati</taxon>
        <taxon>Bacillota</taxon>
        <taxon>Clostridia</taxon>
        <taxon>Eubacteriales</taxon>
        <taxon>Oscillospiraceae</taxon>
        <taxon>Oscillospiraceae incertae sedis</taxon>
    </lineage>
</organism>
<name>C0EE41_9FIRM</name>
<dbReference type="AlphaFoldDB" id="C0EE41"/>
<dbReference type="InterPro" id="IPR050706">
    <property type="entry name" value="Cyclic-di-GMP_PDE-like"/>
</dbReference>
<evidence type="ECO:0000313" key="5">
    <source>
        <dbReference type="Proteomes" id="UP000003340"/>
    </source>
</evidence>
<reference evidence="4 5" key="1">
    <citation type="submission" date="2009-01" db="EMBL/GenBank/DDBJ databases">
        <authorList>
            <person name="Fulton L."/>
            <person name="Clifton S."/>
            <person name="Fulton B."/>
            <person name="Xu J."/>
            <person name="Minx P."/>
            <person name="Pepin K.H."/>
            <person name="Johnson M."/>
            <person name="Bhonagiri V."/>
            <person name="Nash W.E."/>
            <person name="Mardis E.R."/>
            <person name="Wilson R.K."/>
        </authorList>
    </citation>
    <scope>NUCLEOTIDE SEQUENCE [LARGE SCALE GENOMIC DNA]</scope>
    <source>
        <strain evidence="4 5">DSM 5476</strain>
    </source>
</reference>
<keyword evidence="1" id="KW-1133">Transmembrane helix</keyword>
<accession>C0EE41</accession>
<sequence length="606" mass="69041">MRKHKNTILFVISWGLFIGLLLFSIIRLQQDSKIVNYTGIVRGGTQRLVKLELSGQPNDPLIESLDQILEELHTGNGPHHISKSHDLAFTEKLQDLSAMWKDLKRDIEAVRSTGGALERAALLQKSEAYFTLANETVFAAEQSSEYKLTFSLLLTALLTFVVFYGLMHLNKRQNAKLNRLLYTDPLTGIANQSAFADRALYLLRDNPSISYALVYFDINNFKYVNDAYGYETGDALLQAIAQYFDRHLSKSELCARINADHFALLTFNGEERDISLTKRIRVCIDQAVSDGIELNIADSLSYSFGIYQIVDHAEPVNSMMDKANIALKQAKNHEEMRTVSYNDALFAKLQRERQIEARMQSALQNAEFLVYLQPKVEISTNTMIGAESLVRWVSPEFGFLPPDEFIPLFEKNGFIAQLDFYVLDRVCRKMRQVIDDRLSDSFSISINLSRVTLYQDDFFERFTRIVERYKMPPSRIELEVTESAFIGNQEGILSVLERLKGMGFLIAMDDFGSGYSSLNLLKLLPIDVLKIDKQFLRESSKGDRSYRIIKCVIEMAKALDAQVVCEGVETKEQVDFLAQINCDIGQGYYFARPMAIADFEVAYNLH</sequence>
<dbReference type="CDD" id="cd01949">
    <property type="entry name" value="GGDEF"/>
    <property type="match status" value="1"/>
</dbReference>
<dbReference type="PANTHER" id="PTHR33121:SF79">
    <property type="entry name" value="CYCLIC DI-GMP PHOSPHODIESTERASE PDED-RELATED"/>
    <property type="match status" value="1"/>
</dbReference>
<dbReference type="PANTHER" id="PTHR33121">
    <property type="entry name" value="CYCLIC DI-GMP PHOSPHODIESTERASE PDEF"/>
    <property type="match status" value="1"/>
</dbReference>
<feature type="transmembrane region" description="Helical" evidence="1">
    <location>
        <begin position="148"/>
        <end position="169"/>
    </location>
</feature>
<keyword evidence="1" id="KW-0812">Transmembrane</keyword>
<dbReference type="InterPro" id="IPR001633">
    <property type="entry name" value="EAL_dom"/>
</dbReference>
<keyword evidence="1" id="KW-0472">Membrane</keyword>
<dbReference type="PROSITE" id="PS50887">
    <property type="entry name" value="GGDEF"/>
    <property type="match status" value="1"/>
</dbReference>
<dbReference type="Proteomes" id="UP000003340">
    <property type="component" value="Unassembled WGS sequence"/>
</dbReference>
<proteinExistence type="predicted"/>
<feature type="domain" description="GGDEF" evidence="3">
    <location>
        <begin position="209"/>
        <end position="344"/>
    </location>
</feature>
<dbReference type="eggNOG" id="COG5001">
    <property type="taxonomic scope" value="Bacteria"/>
</dbReference>
<keyword evidence="5" id="KW-1185">Reference proteome</keyword>
<dbReference type="GO" id="GO:0071111">
    <property type="term" value="F:cyclic-guanylate-specific phosphodiesterase activity"/>
    <property type="evidence" value="ECO:0007669"/>
    <property type="project" value="InterPro"/>
</dbReference>